<gene>
    <name evidence="7" type="ORF">AAIA72_16650</name>
</gene>
<dbReference type="InterPro" id="IPR058624">
    <property type="entry name" value="MdtA-like_HH"/>
</dbReference>
<dbReference type="GO" id="GO:0015562">
    <property type="term" value="F:efflux transmembrane transporter activity"/>
    <property type="evidence" value="ECO:0007669"/>
    <property type="project" value="InterPro"/>
</dbReference>
<dbReference type="InterPro" id="IPR058627">
    <property type="entry name" value="MdtA-like_C"/>
</dbReference>
<evidence type="ECO:0000259" key="5">
    <source>
        <dbReference type="Pfam" id="PF25954"/>
    </source>
</evidence>
<dbReference type="RefSeq" id="WP_369601411.1">
    <property type="nucleotide sequence ID" value="NZ_CP154858.1"/>
</dbReference>
<dbReference type="GO" id="GO:1990281">
    <property type="term" value="C:efflux pump complex"/>
    <property type="evidence" value="ECO:0007669"/>
    <property type="project" value="TreeGrafter"/>
</dbReference>
<accession>A0AB39UVU0</accession>
<feature type="domain" description="Multidrug resistance protein MdtA-like alpha-helical hairpin" evidence="4">
    <location>
        <begin position="89"/>
        <end position="158"/>
    </location>
</feature>
<dbReference type="Gene3D" id="2.40.50.100">
    <property type="match status" value="1"/>
</dbReference>
<dbReference type="Gene3D" id="2.40.30.170">
    <property type="match status" value="1"/>
</dbReference>
<dbReference type="AlphaFoldDB" id="A0AB39UVU0"/>
<dbReference type="KEGG" id="tcd:AAIA72_16650"/>
<reference evidence="7" key="1">
    <citation type="submission" date="2024-05" db="EMBL/GenBank/DDBJ databases">
        <title>Genome sequencing of novel strain.</title>
        <authorList>
            <person name="Ganbat D."/>
            <person name="Ganbat S."/>
            <person name="Lee S.-J."/>
        </authorList>
    </citation>
    <scope>NUCLEOTIDE SEQUENCE</scope>
    <source>
        <strain evidence="7">SMD15-11</strain>
    </source>
</reference>
<evidence type="ECO:0000259" key="4">
    <source>
        <dbReference type="Pfam" id="PF25876"/>
    </source>
</evidence>
<proteinExistence type="inferred from homology"/>
<feature type="domain" description="Multidrug resistance protein MdtA-like C-terminal permuted SH3" evidence="6">
    <location>
        <begin position="275"/>
        <end position="332"/>
    </location>
</feature>
<evidence type="ECO:0000256" key="1">
    <source>
        <dbReference type="ARBA" id="ARBA00009477"/>
    </source>
</evidence>
<keyword evidence="3" id="KW-0732">Signal</keyword>
<dbReference type="PANTHER" id="PTHR30469:SF18">
    <property type="entry name" value="RESISTANCE-NODULATION-CELL DIVISION (RND) EFFLUX MEMBRANE FUSION PROTEIN-RELATED"/>
    <property type="match status" value="1"/>
</dbReference>
<keyword evidence="2" id="KW-0175">Coiled coil</keyword>
<feature type="coiled-coil region" evidence="2">
    <location>
        <begin position="82"/>
        <end position="154"/>
    </location>
</feature>
<dbReference type="Pfam" id="PF25876">
    <property type="entry name" value="HH_MFP_RND"/>
    <property type="match status" value="1"/>
</dbReference>
<feature type="domain" description="CusB-like beta-barrel" evidence="5">
    <location>
        <begin position="197"/>
        <end position="268"/>
    </location>
</feature>
<organism evidence="7">
    <name type="scientific">Thermohahella caldifontis</name>
    <dbReference type="NCBI Taxonomy" id="3142973"/>
    <lineage>
        <taxon>Bacteria</taxon>
        <taxon>Pseudomonadati</taxon>
        <taxon>Pseudomonadota</taxon>
        <taxon>Gammaproteobacteria</taxon>
        <taxon>Oceanospirillales</taxon>
        <taxon>Hahellaceae</taxon>
        <taxon>Thermohahella</taxon>
    </lineage>
</organism>
<comment type="similarity">
    <text evidence="1">Belongs to the membrane fusion protein (MFP) (TC 8.A.1) family.</text>
</comment>
<dbReference type="Gene3D" id="1.10.287.470">
    <property type="entry name" value="Helix hairpin bin"/>
    <property type="match status" value="1"/>
</dbReference>
<evidence type="ECO:0000256" key="3">
    <source>
        <dbReference type="SAM" id="SignalP"/>
    </source>
</evidence>
<name>A0AB39UVU0_9GAMM</name>
<evidence type="ECO:0000256" key="2">
    <source>
        <dbReference type="SAM" id="Coils"/>
    </source>
</evidence>
<feature type="signal peptide" evidence="3">
    <location>
        <begin position="1"/>
        <end position="20"/>
    </location>
</feature>
<dbReference type="InterPro" id="IPR006143">
    <property type="entry name" value="RND_pump_MFP"/>
</dbReference>
<dbReference type="Gene3D" id="2.40.420.20">
    <property type="match status" value="1"/>
</dbReference>
<dbReference type="Pfam" id="PF25954">
    <property type="entry name" value="Beta-barrel_RND_2"/>
    <property type="match status" value="1"/>
</dbReference>
<evidence type="ECO:0000313" key="7">
    <source>
        <dbReference type="EMBL" id="XDT72401.1"/>
    </source>
</evidence>
<evidence type="ECO:0000259" key="6">
    <source>
        <dbReference type="Pfam" id="PF25967"/>
    </source>
</evidence>
<protein>
    <submittedName>
        <fullName evidence="7">Efflux RND transporter periplasmic adaptor subunit</fullName>
    </submittedName>
</protein>
<dbReference type="PANTHER" id="PTHR30469">
    <property type="entry name" value="MULTIDRUG RESISTANCE PROTEIN MDTA"/>
    <property type="match status" value="1"/>
</dbReference>
<dbReference type="SUPFAM" id="SSF111369">
    <property type="entry name" value="HlyD-like secretion proteins"/>
    <property type="match status" value="1"/>
</dbReference>
<sequence length="351" mass="38366">MQIIRWTVLFFALFCNALLAAAELPTTEVARHAVDQTLRLDAVVEAVHQSTLAAQTSGQIEAIYVDAGDLVPAGTELLRINDRNQRAELEAAQAALAAARAELDDATTALKRTRSLFEKKLASKQSLDSAEARYNVAKAQTEAAEARVKSAREQLAYTVAIAPYTGIVLERHVNLGEVVAPGTPLFTGTSLDALRVVTQIPQNDMPRVRQYMQATVTLPNGTRLVRQGDREIRFFAYASPQTATFKVRVNLPEKLPDLYPGMLLKTEFKIGEREALTIPAQAVVARAELRAVYVLAGDGSLRFRQIRTGRQLSDGQVEVLSGLEAGERVVTEPARAIALLSDREVIVHDAQ</sequence>
<dbReference type="InterPro" id="IPR058792">
    <property type="entry name" value="Beta-barrel_RND_2"/>
</dbReference>
<dbReference type="NCBIfam" id="TIGR01730">
    <property type="entry name" value="RND_mfp"/>
    <property type="match status" value="1"/>
</dbReference>
<dbReference type="EMBL" id="CP154858">
    <property type="protein sequence ID" value="XDT72401.1"/>
    <property type="molecule type" value="Genomic_DNA"/>
</dbReference>
<dbReference type="Pfam" id="PF25967">
    <property type="entry name" value="RND-MFP_C"/>
    <property type="match status" value="1"/>
</dbReference>
<feature type="chain" id="PRO_5044285374" evidence="3">
    <location>
        <begin position="21"/>
        <end position="351"/>
    </location>
</feature>